<keyword evidence="2" id="KW-1185">Reference proteome</keyword>
<sequence>MREFVTSQQHKARHVSSPLCTNFGTWRYFNIEESPASLNYSRLKSGYCSLPPSSCFESYWVSSRHRELSISTPTCCATTRIAILTTETPALHAACELCMARNLLACVEVMDREYVLRRKQDKKLV</sequence>
<dbReference type="Proteomes" id="UP000244005">
    <property type="component" value="Unassembled WGS sequence"/>
</dbReference>
<reference evidence="2" key="1">
    <citation type="journal article" date="2017" name="Cell">
        <title>Insights into land plant evolution garnered from the Marchantia polymorpha genome.</title>
        <authorList>
            <person name="Bowman J.L."/>
            <person name="Kohchi T."/>
            <person name="Yamato K.T."/>
            <person name="Jenkins J."/>
            <person name="Shu S."/>
            <person name="Ishizaki K."/>
            <person name="Yamaoka S."/>
            <person name="Nishihama R."/>
            <person name="Nakamura Y."/>
            <person name="Berger F."/>
            <person name="Adam C."/>
            <person name="Aki S.S."/>
            <person name="Althoff F."/>
            <person name="Araki T."/>
            <person name="Arteaga-Vazquez M.A."/>
            <person name="Balasubrmanian S."/>
            <person name="Barry K."/>
            <person name="Bauer D."/>
            <person name="Boehm C.R."/>
            <person name="Briginshaw L."/>
            <person name="Caballero-Perez J."/>
            <person name="Catarino B."/>
            <person name="Chen F."/>
            <person name="Chiyoda S."/>
            <person name="Chovatia M."/>
            <person name="Davies K.M."/>
            <person name="Delmans M."/>
            <person name="Demura T."/>
            <person name="Dierschke T."/>
            <person name="Dolan L."/>
            <person name="Dorantes-Acosta A.E."/>
            <person name="Eklund D.M."/>
            <person name="Florent S.N."/>
            <person name="Flores-Sandoval E."/>
            <person name="Fujiyama A."/>
            <person name="Fukuzawa H."/>
            <person name="Galik B."/>
            <person name="Grimanelli D."/>
            <person name="Grimwood J."/>
            <person name="Grossniklaus U."/>
            <person name="Hamada T."/>
            <person name="Haseloff J."/>
            <person name="Hetherington A.J."/>
            <person name="Higo A."/>
            <person name="Hirakawa Y."/>
            <person name="Hundley H.N."/>
            <person name="Ikeda Y."/>
            <person name="Inoue K."/>
            <person name="Inoue S.I."/>
            <person name="Ishida S."/>
            <person name="Jia Q."/>
            <person name="Kakita M."/>
            <person name="Kanazawa T."/>
            <person name="Kawai Y."/>
            <person name="Kawashima T."/>
            <person name="Kennedy M."/>
            <person name="Kinose K."/>
            <person name="Kinoshita T."/>
            <person name="Kohara Y."/>
            <person name="Koide E."/>
            <person name="Komatsu K."/>
            <person name="Kopischke S."/>
            <person name="Kubo M."/>
            <person name="Kyozuka J."/>
            <person name="Lagercrantz U."/>
            <person name="Lin S.S."/>
            <person name="Lindquist E."/>
            <person name="Lipzen A.M."/>
            <person name="Lu C.W."/>
            <person name="De Luna E."/>
            <person name="Martienssen R.A."/>
            <person name="Minamino N."/>
            <person name="Mizutani M."/>
            <person name="Mizutani M."/>
            <person name="Mochizuki N."/>
            <person name="Monte I."/>
            <person name="Mosher R."/>
            <person name="Nagasaki H."/>
            <person name="Nakagami H."/>
            <person name="Naramoto S."/>
            <person name="Nishitani K."/>
            <person name="Ohtani M."/>
            <person name="Okamoto T."/>
            <person name="Okumura M."/>
            <person name="Phillips J."/>
            <person name="Pollak B."/>
            <person name="Reinders A."/>
            <person name="Rovekamp M."/>
            <person name="Sano R."/>
            <person name="Sawa S."/>
            <person name="Schmid M.W."/>
            <person name="Shirakawa M."/>
            <person name="Solano R."/>
            <person name="Spunde A."/>
            <person name="Suetsugu N."/>
            <person name="Sugano S."/>
            <person name="Sugiyama A."/>
            <person name="Sun R."/>
            <person name="Suzuki Y."/>
            <person name="Takenaka M."/>
            <person name="Takezawa D."/>
            <person name="Tomogane H."/>
            <person name="Tsuzuki M."/>
            <person name="Ueda T."/>
            <person name="Umeda M."/>
            <person name="Ward J.M."/>
            <person name="Watanabe Y."/>
            <person name="Yazaki K."/>
            <person name="Yokoyama R."/>
            <person name="Yoshitake Y."/>
            <person name="Yotsui I."/>
            <person name="Zachgo S."/>
            <person name="Schmutz J."/>
        </authorList>
    </citation>
    <scope>NUCLEOTIDE SEQUENCE [LARGE SCALE GENOMIC DNA]</scope>
    <source>
        <strain evidence="2">Tak-1</strain>
    </source>
</reference>
<name>A0A2R6WWK6_MARPO</name>
<dbReference type="AlphaFoldDB" id="A0A2R6WWK6"/>
<organism evidence="1 2">
    <name type="scientific">Marchantia polymorpha</name>
    <name type="common">Common liverwort</name>
    <name type="synonym">Marchantia aquatica</name>
    <dbReference type="NCBI Taxonomy" id="3197"/>
    <lineage>
        <taxon>Eukaryota</taxon>
        <taxon>Viridiplantae</taxon>
        <taxon>Streptophyta</taxon>
        <taxon>Embryophyta</taxon>
        <taxon>Marchantiophyta</taxon>
        <taxon>Marchantiopsida</taxon>
        <taxon>Marchantiidae</taxon>
        <taxon>Marchantiales</taxon>
        <taxon>Marchantiaceae</taxon>
        <taxon>Marchantia</taxon>
    </lineage>
</organism>
<proteinExistence type="predicted"/>
<dbReference type="EMBL" id="KZ772724">
    <property type="protein sequence ID" value="PTQ38219.1"/>
    <property type="molecule type" value="Genomic_DNA"/>
</dbReference>
<accession>A0A2R6WWK6</accession>
<evidence type="ECO:0000313" key="2">
    <source>
        <dbReference type="Proteomes" id="UP000244005"/>
    </source>
</evidence>
<gene>
    <name evidence="1" type="ORF">MARPO_0052s0022</name>
</gene>
<protein>
    <submittedName>
        <fullName evidence="1">Uncharacterized protein</fullName>
    </submittedName>
</protein>
<evidence type="ECO:0000313" key="1">
    <source>
        <dbReference type="EMBL" id="PTQ38219.1"/>
    </source>
</evidence>